<keyword evidence="3" id="KW-1185">Reference proteome</keyword>
<evidence type="ECO:0000313" key="2">
    <source>
        <dbReference type="EMBL" id="MDZ5760918.1"/>
    </source>
</evidence>
<evidence type="ECO:0000313" key="3">
    <source>
        <dbReference type="Proteomes" id="UP001289135"/>
    </source>
</evidence>
<keyword evidence="1" id="KW-0812">Transmembrane</keyword>
<sequence>MFKLKNKKCKKTILYSIYFFILLIIVNYSIILGIKYLLEKKIDNFKKIVENKNIILSYGEIKTENILFWNIDVIISHIRVSYGFFDRNISVGIEDIKIKTKIFDKSIYLNNIPQIFISYRLKDDQNLNKLILLTKKNINKINKINNSDYINNYAKFSFSQPLYKFLLEKNGKYLSDIDINFDYLNDKDNKVNIEDLLIKVTDFEFIDFTEENKASAKKMFKIQDDYIFAGNYTISSKNFDVIKLTDDDYNQKESKSLLNGLNFYSNNKRKIIKNEEGEVLSTDLSGTYFITDCCKFYMKEYKGLRQIIKGNKAFKNRVNTIDGKVEIENYSDLIKGIAYLNGYLQTTKDIRLSPKTQSVENFSNSVTNILANGDKKNLLLNIKQTDVNNLRVNNYSLQDLSKKMNLRTLQSIINGK</sequence>
<feature type="transmembrane region" description="Helical" evidence="1">
    <location>
        <begin position="12"/>
        <end position="38"/>
    </location>
</feature>
<name>A0AAE4VLP7_9RICK</name>
<keyword evidence="1" id="KW-0472">Membrane</keyword>
<dbReference type="AlphaFoldDB" id="A0AAE4VLP7"/>
<dbReference type="EMBL" id="JARGYU010000001">
    <property type="protein sequence ID" value="MDZ5760918.1"/>
    <property type="molecule type" value="Genomic_DNA"/>
</dbReference>
<evidence type="ECO:0000256" key="1">
    <source>
        <dbReference type="SAM" id="Phobius"/>
    </source>
</evidence>
<gene>
    <name evidence="2" type="ORF">Lyticum_00074</name>
</gene>
<keyword evidence="1" id="KW-1133">Transmembrane helix</keyword>
<organism evidence="2 3">
    <name type="scientific">Lyticum sinuosum</name>
    <dbReference type="NCBI Taxonomy" id="1332059"/>
    <lineage>
        <taxon>Bacteria</taxon>
        <taxon>Pseudomonadati</taxon>
        <taxon>Pseudomonadota</taxon>
        <taxon>Alphaproteobacteria</taxon>
        <taxon>Rickettsiales</taxon>
        <taxon>Lyticum</taxon>
    </lineage>
</organism>
<reference evidence="2" key="1">
    <citation type="submission" date="2023-02" db="EMBL/GenBank/DDBJ databases">
        <title>Host association and intracellularity evolved multiple times independently in the Rickettsiales.</title>
        <authorList>
            <person name="Castelli M."/>
            <person name="Nardi T."/>
            <person name="Gammuto L."/>
            <person name="Bellinzona G."/>
            <person name="Sabaneyeva E."/>
            <person name="Potekhin A."/>
            <person name="Serra V."/>
            <person name="Petroni G."/>
            <person name="Sassera D."/>
        </authorList>
    </citation>
    <scope>NUCLEOTIDE SEQUENCE</scope>
    <source>
        <strain evidence="2">USBL-36I1</strain>
    </source>
</reference>
<comment type="caution">
    <text evidence="2">The sequence shown here is derived from an EMBL/GenBank/DDBJ whole genome shotgun (WGS) entry which is preliminary data.</text>
</comment>
<dbReference type="Proteomes" id="UP001289135">
    <property type="component" value="Unassembled WGS sequence"/>
</dbReference>
<proteinExistence type="predicted"/>
<protein>
    <submittedName>
        <fullName evidence="2">Uncharacterized protein</fullName>
    </submittedName>
</protein>
<accession>A0AAE4VLP7</accession>